<evidence type="ECO:0000256" key="12">
    <source>
        <dbReference type="PIRSR" id="PIRSR605959-2"/>
    </source>
</evidence>
<protein>
    <recommendedName>
        <fullName evidence="4">fumarylacetoacetase</fullName>
        <ecNumber evidence="4">3.7.1.2</ecNumber>
    </recommendedName>
</protein>
<dbReference type="Gene3D" id="3.90.850.10">
    <property type="entry name" value="Fumarylacetoacetase-like, C-terminal domain"/>
    <property type="match status" value="1"/>
</dbReference>
<evidence type="ECO:0000259" key="15">
    <source>
        <dbReference type="Pfam" id="PF09298"/>
    </source>
</evidence>
<evidence type="ECO:0000256" key="7">
    <source>
        <dbReference type="ARBA" id="ARBA00022837"/>
    </source>
</evidence>
<feature type="binding site" evidence="12">
    <location>
        <position position="244"/>
    </location>
    <ligand>
        <name>substrate</name>
    </ligand>
</feature>
<keyword evidence="17" id="KW-1185">Reference proteome</keyword>
<evidence type="ECO:0000256" key="2">
    <source>
        <dbReference type="ARBA" id="ARBA00001946"/>
    </source>
</evidence>
<evidence type="ECO:0000256" key="6">
    <source>
        <dbReference type="ARBA" id="ARBA00022801"/>
    </source>
</evidence>
<dbReference type="PANTHER" id="PTHR43069">
    <property type="entry name" value="FUMARYLACETOACETASE"/>
    <property type="match status" value="1"/>
</dbReference>
<comment type="cofactor">
    <cofactor evidence="2 13">
        <name>Mg(2+)</name>
        <dbReference type="ChEBI" id="CHEBI:18420"/>
    </cofactor>
</comment>
<feature type="binding site" evidence="13">
    <location>
        <position position="127"/>
    </location>
    <ligand>
        <name>Ca(2+)</name>
        <dbReference type="ChEBI" id="CHEBI:29108"/>
    </ligand>
</feature>
<accession>A0A372IVN3</accession>
<evidence type="ECO:0000256" key="1">
    <source>
        <dbReference type="ARBA" id="ARBA00001913"/>
    </source>
</evidence>
<dbReference type="Pfam" id="PF09298">
    <property type="entry name" value="FAA_hydrolase_N"/>
    <property type="match status" value="1"/>
</dbReference>
<dbReference type="Pfam" id="PF01557">
    <property type="entry name" value="FAA_hydrolase"/>
    <property type="match status" value="1"/>
</dbReference>
<dbReference type="Gene3D" id="2.30.30.230">
    <property type="entry name" value="Fumarylacetoacetase, N-terminal domain"/>
    <property type="match status" value="1"/>
</dbReference>
<dbReference type="GO" id="GO:0006559">
    <property type="term" value="P:L-phenylalanine catabolic process"/>
    <property type="evidence" value="ECO:0007669"/>
    <property type="project" value="UniProtKB-UniPathway"/>
</dbReference>
<dbReference type="SUPFAM" id="SSF56529">
    <property type="entry name" value="FAH"/>
    <property type="match status" value="1"/>
</dbReference>
<dbReference type="InterPro" id="IPR011234">
    <property type="entry name" value="Fumarylacetoacetase-like_C"/>
</dbReference>
<comment type="pathway">
    <text evidence="3">Amino-acid degradation; L-phenylalanine degradation; acetoacetate and fumarate from L-phenylalanine: step 6/6.</text>
</comment>
<keyword evidence="9" id="KW-0828">Tyrosine catabolism</keyword>
<feature type="binding site" evidence="12">
    <location>
        <position position="143"/>
    </location>
    <ligand>
        <name>substrate</name>
    </ligand>
</feature>
<dbReference type="GO" id="GO:0004334">
    <property type="term" value="F:fumarylacetoacetase activity"/>
    <property type="evidence" value="ECO:0007669"/>
    <property type="project" value="UniProtKB-EC"/>
</dbReference>
<dbReference type="GO" id="GO:0006572">
    <property type="term" value="P:L-tyrosine catabolic process"/>
    <property type="evidence" value="ECO:0007669"/>
    <property type="project" value="UniProtKB-KW"/>
</dbReference>
<dbReference type="FunFam" id="3.90.850.10:FF:000009">
    <property type="entry name" value="Fumarylacetoacetase"/>
    <property type="match status" value="1"/>
</dbReference>
<dbReference type="EC" id="3.7.1.2" evidence="4"/>
<comment type="caution">
    <text evidence="16">The sequence shown here is derived from an EMBL/GenBank/DDBJ whole genome shotgun (WGS) entry which is preliminary data.</text>
</comment>
<dbReference type="RefSeq" id="WP_117297748.1">
    <property type="nucleotide sequence ID" value="NZ_QVQT02000001.1"/>
</dbReference>
<evidence type="ECO:0000256" key="4">
    <source>
        <dbReference type="ARBA" id="ARBA00012094"/>
    </source>
</evidence>
<dbReference type="OrthoDB" id="9805307at2"/>
<evidence type="ECO:0000259" key="14">
    <source>
        <dbReference type="Pfam" id="PF01557"/>
    </source>
</evidence>
<evidence type="ECO:0000313" key="17">
    <source>
        <dbReference type="Proteomes" id="UP000264702"/>
    </source>
</evidence>
<feature type="binding site" evidence="13">
    <location>
        <position position="205"/>
    </location>
    <ligand>
        <name>Ca(2+)</name>
        <dbReference type="ChEBI" id="CHEBI:29108"/>
    </ligand>
</feature>
<keyword evidence="7 13" id="KW-0106">Calcium</keyword>
<feature type="binding site" evidence="13">
    <location>
        <position position="261"/>
    </location>
    <ligand>
        <name>Mg(2+)</name>
        <dbReference type="ChEBI" id="CHEBI:18420"/>
    </ligand>
</feature>
<evidence type="ECO:0000256" key="10">
    <source>
        <dbReference type="ARBA" id="ARBA00023232"/>
    </source>
</evidence>
<dbReference type="GO" id="GO:0046872">
    <property type="term" value="F:metal ion binding"/>
    <property type="evidence" value="ECO:0007669"/>
    <property type="project" value="UniProtKB-KW"/>
</dbReference>
<gene>
    <name evidence="16" type="primary">fahA</name>
    <name evidence="16" type="ORF">D0Y96_02530</name>
</gene>
<feature type="binding site" evidence="12">
    <location>
        <position position="364"/>
    </location>
    <ligand>
        <name>substrate</name>
    </ligand>
</feature>
<evidence type="ECO:0000256" key="3">
    <source>
        <dbReference type="ARBA" id="ARBA00004782"/>
    </source>
</evidence>
<dbReference type="InterPro" id="IPR015377">
    <property type="entry name" value="Fumarylacetoacetase_N"/>
</dbReference>
<reference evidence="16 17" key="1">
    <citation type="submission" date="2018-08" db="EMBL/GenBank/DDBJ databases">
        <title>Acidipila sp. 4G-K13, an acidobacterium isolated from forest soil.</title>
        <authorList>
            <person name="Gao Z.-H."/>
            <person name="Qiu L.-H."/>
        </authorList>
    </citation>
    <scope>NUCLEOTIDE SEQUENCE [LARGE SCALE GENOMIC DNA]</scope>
    <source>
        <strain evidence="16 17">4G-K13</strain>
    </source>
</reference>
<keyword evidence="5 13" id="KW-0479">Metal-binding</keyword>
<dbReference type="InterPro" id="IPR005959">
    <property type="entry name" value="Fumarylacetoacetase"/>
</dbReference>
<dbReference type="SUPFAM" id="SSF63433">
    <property type="entry name" value="Fumarylacetoacetate hydrolase, FAH, N-terminal domain"/>
    <property type="match status" value="1"/>
</dbReference>
<dbReference type="AlphaFoldDB" id="A0A372IVN3"/>
<keyword evidence="6 16" id="KW-0378">Hydrolase</keyword>
<feature type="binding site" evidence="12">
    <location>
        <position position="129"/>
    </location>
    <ligand>
        <name>substrate</name>
    </ligand>
</feature>
<dbReference type="Proteomes" id="UP000264702">
    <property type="component" value="Unassembled WGS sequence"/>
</dbReference>
<proteinExistence type="predicted"/>
<feature type="active site" description="Proton acceptor" evidence="11">
    <location>
        <position position="134"/>
    </location>
</feature>
<dbReference type="PANTHER" id="PTHR43069:SF2">
    <property type="entry name" value="FUMARYLACETOACETASE"/>
    <property type="match status" value="1"/>
</dbReference>
<evidence type="ECO:0000256" key="5">
    <source>
        <dbReference type="ARBA" id="ARBA00022723"/>
    </source>
</evidence>
<comment type="cofactor">
    <cofactor evidence="1 13">
        <name>Ca(2+)</name>
        <dbReference type="ChEBI" id="CHEBI:29108"/>
    </cofactor>
</comment>
<evidence type="ECO:0000313" key="16">
    <source>
        <dbReference type="EMBL" id="RFU18453.1"/>
    </source>
</evidence>
<feature type="domain" description="Fumarylacetoacetase-like C-terminal" evidence="14">
    <location>
        <begin position="126"/>
        <end position="427"/>
    </location>
</feature>
<feature type="binding site" evidence="12">
    <location>
        <position position="248"/>
    </location>
    <ligand>
        <name>substrate</name>
    </ligand>
</feature>
<evidence type="ECO:0000256" key="11">
    <source>
        <dbReference type="PIRSR" id="PIRSR605959-1"/>
    </source>
</evidence>
<keyword evidence="8 13" id="KW-0460">Magnesium</keyword>
<organism evidence="16 17">
    <name type="scientific">Paracidobacterium acidisoli</name>
    <dbReference type="NCBI Taxonomy" id="2303751"/>
    <lineage>
        <taxon>Bacteria</taxon>
        <taxon>Pseudomonadati</taxon>
        <taxon>Acidobacteriota</taxon>
        <taxon>Terriglobia</taxon>
        <taxon>Terriglobales</taxon>
        <taxon>Acidobacteriaceae</taxon>
        <taxon>Paracidobacterium</taxon>
    </lineage>
</organism>
<evidence type="ECO:0000256" key="9">
    <source>
        <dbReference type="ARBA" id="ARBA00022878"/>
    </source>
</evidence>
<dbReference type="InterPro" id="IPR036663">
    <property type="entry name" value="Fumarylacetoacetase_C_sf"/>
</dbReference>
<name>A0A372IVN3_9BACT</name>
<dbReference type="NCBIfam" id="TIGR01266">
    <property type="entry name" value="fum_ac_acetase"/>
    <property type="match status" value="1"/>
</dbReference>
<dbReference type="GO" id="GO:1902000">
    <property type="term" value="P:homogentisate catabolic process"/>
    <property type="evidence" value="ECO:0007669"/>
    <property type="project" value="TreeGrafter"/>
</dbReference>
<feature type="binding site" evidence="13">
    <location>
        <position position="237"/>
    </location>
    <ligand>
        <name>Mg(2+)</name>
        <dbReference type="ChEBI" id="CHEBI:18420"/>
    </ligand>
</feature>
<evidence type="ECO:0000256" key="8">
    <source>
        <dbReference type="ARBA" id="ARBA00022842"/>
    </source>
</evidence>
<feature type="binding site" evidence="13">
    <location>
        <position position="237"/>
    </location>
    <ligand>
        <name>Ca(2+)</name>
        <dbReference type="ChEBI" id="CHEBI:29108"/>
    </ligand>
</feature>
<keyword evidence="10" id="KW-0585">Phenylalanine catabolism</keyword>
<dbReference type="EMBL" id="QVQT01000001">
    <property type="protein sequence ID" value="RFU18453.1"/>
    <property type="molecule type" value="Genomic_DNA"/>
</dbReference>
<sequence>MQIQISWVDSANDPSTDFPLENLPFGVFRAEAGPRIGVAIGDCVLDLRAAAGAGLLDGLPPRLTDACRAPVLNPLMEQGRAAASALRRRLTELLAEKSRDRAKIEPLLLPQSGIEMLLPASIGDYTDFYASIHHATNVGRLFRADDPLLPNYKHLPIGYHGRASSIVVSGTPVQRPHGQRKSADCDAPVDGLVFGPTSMLDYELEAGFFIGAGNVLGEPVPLAQAEDHIFGFCLLNDWSARDMQSWEYQPLGPFLAKSFATTISPWVVTLDALQPFRLPPAPRPKGDPEPLPYLVAAGNQVSGAIDLHLEVFLQTERMRREGHTGVRLSRSHLRDLYWTPAQMLAHHTSNGCNLRSGDLLATGTVSGPEPEALGSLLEITRRGAEPLQLPDGESRAFLEDGDEVILRGWCEREGLRRIGFGECRGRILPAR</sequence>
<dbReference type="UniPathway" id="UPA00139">
    <property type="reaction ID" value="UER00341"/>
</dbReference>
<evidence type="ECO:0000256" key="13">
    <source>
        <dbReference type="PIRSR" id="PIRSR605959-3"/>
    </source>
</evidence>
<feature type="binding site" evidence="13">
    <location>
        <position position="203"/>
    </location>
    <ligand>
        <name>Ca(2+)</name>
        <dbReference type="ChEBI" id="CHEBI:29108"/>
    </ligand>
</feature>
<feature type="binding site" evidence="13">
    <location>
        <position position="257"/>
    </location>
    <ligand>
        <name>Mg(2+)</name>
        <dbReference type="ChEBI" id="CHEBI:18420"/>
    </ligand>
</feature>
<dbReference type="InterPro" id="IPR036462">
    <property type="entry name" value="Fumarylacetoacetase_N_sf"/>
</dbReference>
<feature type="domain" description="Fumarylacetoacetase N-terminal" evidence="15">
    <location>
        <begin position="21"/>
        <end position="119"/>
    </location>
</feature>